<evidence type="ECO:0000313" key="2">
    <source>
        <dbReference type="EMBL" id="GGX59175.1"/>
    </source>
</evidence>
<feature type="transmembrane region" description="Helical" evidence="1">
    <location>
        <begin position="68"/>
        <end position="88"/>
    </location>
</feature>
<comment type="caution">
    <text evidence="2">The sequence shown here is derived from an EMBL/GenBank/DDBJ whole genome shotgun (WGS) entry which is preliminary data.</text>
</comment>
<accession>A0A918NDE0</accession>
<keyword evidence="1" id="KW-1133">Transmembrane helix</keyword>
<protein>
    <submittedName>
        <fullName evidence="2">Uncharacterized protein</fullName>
    </submittedName>
</protein>
<organism evidence="2 3">
    <name type="scientific">Litorimonas cladophorae</name>
    <dbReference type="NCBI Taxonomy" id="1220491"/>
    <lineage>
        <taxon>Bacteria</taxon>
        <taxon>Pseudomonadati</taxon>
        <taxon>Pseudomonadota</taxon>
        <taxon>Alphaproteobacteria</taxon>
        <taxon>Maricaulales</taxon>
        <taxon>Robiginitomaculaceae</taxon>
    </lineage>
</organism>
<dbReference type="AlphaFoldDB" id="A0A918NDE0"/>
<gene>
    <name evidence="2" type="ORF">GCM10011309_05950</name>
</gene>
<dbReference type="RefSeq" id="WP_189581085.1">
    <property type="nucleotide sequence ID" value="NZ_BMYV01000001.1"/>
</dbReference>
<keyword evidence="1" id="KW-0472">Membrane</keyword>
<reference evidence="2 3" key="1">
    <citation type="journal article" date="2014" name="Int. J. Syst. Evol. Microbiol.">
        <title>Complete genome sequence of Corynebacterium casei LMG S-19264T (=DSM 44701T), isolated from a smear-ripened cheese.</title>
        <authorList>
            <consortium name="US DOE Joint Genome Institute (JGI-PGF)"/>
            <person name="Walter F."/>
            <person name="Albersmeier A."/>
            <person name="Kalinowski J."/>
            <person name="Ruckert C."/>
        </authorList>
    </citation>
    <scope>NUCLEOTIDE SEQUENCE [LARGE SCALE GENOMIC DNA]</scope>
    <source>
        <strain evidence="2 3">KCTC 23968</strain>
    </source>
</reference>
<feature type="transmembrane region" description="Helical" evidence="1">
    <location>
        <begin position="20"/>
        <end position="40"/>
    </location>
</feature>
<sequence length="116" mass="13099">MAYKLSDRPKWWLPRLFKFLGLPVAAIGILSYLASLSFYASADALHGESEEWQESREVLLGSLMEDTATLAIDALFALAFLWLLAIGLDKLDQLVWLNASDEDREDILAKRKKKNA</sequence>
<evidence type="ECO:0000313" key="3">
    <source>
        <dbReference type="Proteomes" id="UP000600865"/>
    </source>
</evidence>
<dbReference type="Proteomes" id="UP000600865">
    <property type="component" value="Unassembled WGS sequence"/>
</dbReference>
<evidence type="ECO:0000256" key="1">
    <source>
        <dbReference type="SAM" id="Phobius"/>
    </source>
</evidence>
<keyword evidence="3" id="KW-1185">Reference proteome</keyword>
<proteinExistence type="predicted"/>
<keyword evidence="1" id="KW-0812">Transmembrane</keyword>
<dbReference type="EMBL" id="BMYV01000001">
    <property type="protein sequence ID" value="GGX59175.1"/>
    <property type="molecule type" value="Genomic_DNA"/>
</dbReference>
<name>A0A918NDE0_9PROT</name>